<evidence type="ECO:0000313" key="4">
    <source>
        <dbReference type="Proteomes" id="UP000239899"/>
    </source>
</evidence>
<accession>A0A2P6TCJ7</accession>
<feature type="transmembrane region" description="Helical" evidence="2">
    <location>
        <begin position="78"/>
        <end position="102"/>
    </location>
</feature>
<dbReference type="Proteomes" id="UP000239899">
    <property type="component" value="Unassembled WGS sequence"/>
</dbReference>
<feature type="transmembrane region" description="Helical" evidence="2">
    <location>
        <begin position="142"/>
        <end position="162"/>
    </location>
</feature>
<gene>
    <name evidence="3" type="ORF">C2E21_9018</name>
</gene>
<reference evidence="3 4" key="1">
    <citation type="journal article" date="2018" name="Plant J.">
        <title>Genome sequences of Chlorella sorokiniana UTEX 1602 and Micractinium conductrix SAG 241.80: implications to maltose excretion by a green alga.</title>
        <authorList>
            <person name="Arriola M.B."/>
            <person name="Velmurugan N."/>
            <person name="Zhang Y."/>
            <person name="Plunkett M.H."/>
            <person name="Hondzo H."/>
            <person name="Barney B.M."/>
        </authorList>
    </citation>
    <scope>NUCLEOTIDE SEQUENCE [LARGE SCALE GENOMIC DNA]</scope>
    <source>
        <strain evidence="4">UTEX 1602</strain>
    </source>
</reference>
<dbReference type="AlphaFoldDB" id="A0A2P6TCJ7"/>
<protein>
    <submittedName>
        <fullName evidence="3">Urease accessory</fullName>
    </submittedName>
</protein>
<evidence type="ECO:0000313" key="3">
    <source>
        <dbReference type="EMBL" id="PRW20352.1"/>
    </source>
</evidence>
<sequence length="544" mass="55871">MQATALQRPSSGSLTHYSSLLFALYRSHLSGAVGLVVPEHTRDALFQLVCDLRANTPKDRRFLARHARALMPHTLPGWLALASTLGLSFSGLVGLACAAAALSVAGLWALMGLAVAAGVFLSGVMAVLSFSLLVAALVSGSMAAGALMMYASAMAVLACLRFTRQLLLGSPRAALPSTMHPAAVSSAEPAAPPQQDGLVLPYIRTKSPLKGSGNSSPPPAAVNSPPAARASPRRLLPAAVAAAALADSQAAAASAVGPATLAGSPAAVRGLRPSPFSSGDGDSKNASGKPVAQADSGATSPPGAPKTPLAEGLGVPAAAPDHVWAAEQTVAAQNISLQAMQAQKAAALQRALGAEDAVSELLQLNDSLGNDFRIARELWFQRGRRLHAVQQALAREVELRKSTEAAQRSSADSAKQSGERVTQLETELAQSKASIDELKAQDLAAAFGTRLSTIASKDGVTAAMIDWLPRRLALGRHNITHGDIATLRGTNKTAKGEVNTRLAAALGGPDLQGDMAARKPWNYFTTAVGLALQAFPVIALGDAA</sequence>
<evidence type="ECO:0000256" key="2">
    <source>
        <dbReference type="SAM" id="Phobius"/>
    </source>
</evidence>
<evidence type="ECO:0000256" key="1">
    <source>
        <dbReference type="SAM" id="MobiDB-lite"/>
    </source>
</evidence>
<keyword evidence="2" id="KW-1133">Transmembrane helix</keyword>
<dbReference type="OrthoDB" id="515302at2759"/>
<keyword evidence="4" id="KW-1185">Reference proteome</keyword>
<feature type="compositionally biased region" description="Polar residues" evidence="1">
    <location>
        <begin position="404"/>
        <end position="420"/>
    </location>
</feature>
<proteinExistence type="predicted"/>
<comment type="caution">
    <text evidence="3">The sequence shown here is derived from an EMBL/GenBank/DDBJ whole genome shotgun (WGS) entry which is preliminary data.</text>
</comment>
<feature type="transmembrane region" description="Helical" evidence="2">
    <location>
        <begin position="109"/>
        <end position="136"/>
    </location>
</feature>
<feature type="region of interest" description="Disordered" evidence="1">
    <location>
        <begin position="264"/>
        <end position="314"/>
    </location>
</feature>
<dbReference type="EMBL" id="LHPG02000024">
    <property type="protein sequence ID" value="PRW20352.1"/>
    <property type="molecule type" value="Genomic_DNA"/>
</dbReference>
<feature type="region of interest" description="Disordered" evidence="1">
    <location>
        <begin position="209"/>
        <end position="229"/>
    </location>
</feature>
<name>A0A2P6TCJ7_CHLSO</name>
<feature type="region of interest" description="Disordered" evidence="1">
    <location>
        <begin position="399"/>
        <end position="420"/>
    </location>
</feature>
<keyword evidence="2" id="KW-0472">Membrane</keyword>
<organism evidence="3 4">
    <name type="scientific">Chlorella sorokiniana</name>
    <name type="common">Freshwater green alga</name>
    <dbReference type="NCBI Taxonomy" id="3076"/>
    <lineage>
        <taxon>Eukaryota</taxon>
        <taxon>Viridiplantae</taxon>
        <taxon>Chlorophyta</taxon>
        <taxon>core chlorophytes</taxon>
        <taxon>Trebouxiophyceae</taxon>
        <taxon>Chlorellales</taxon>
        <taxon>Chlorellaceae</taxon>
        <taxon>Chlorella clade</taxon>
        <taxon>Chlorella</taxon>
    </lineage>
</organism>
<keyword evidence="2" id="KW-0812">Transmembrane</keyword>